<evidence type="ECO:0000259" key="11">
    <source>
        <dbReference type="Pfam" id="PF08492"/>
    </source>
</evidence>
<dbReference type="InterPro" id="IPR031545">
    <property type="entry name" value="SRP72_TPR-like"/>
</dbReference>
<gene>
    <name evidence="12" type="primary">SRP72</name>
    <name evidence="12" type="ORF">AWJ20_982</name>
</gene>
<evidence type="ECO:0000256" key="2">
    <source>
        <dbReference type="ARBA" id="ARBA00004496"/>
    </source>
</evidence>
<dbReference type="EMBL" id="CP014501">
    <property type="protein sequence ID" value="ANB12714.1"/>
    <property type="molecule type" value="Genomic_DNA"/>
</dbReference>
<dbReference type="KEGG" id="slb:AWJ20_982"/>
<dbReference type="InterPro" id="IPR013699">
    <property type="entry name" value="Signal_recog_part_SRP72_RNA-bd"/>
</dbReference>
<evidence type="ECO:0000256" key="9">
    <source>
        <dbReference type="PIRNR" id="PIRNR038922"/>
    </source>
</evidence>
<dbReference type="SUPFAM" id="SSF48452">
    <property type="entry name" value="TPR-like"/>
    <property type="match status" value="1"/>
</dbReference>
<dbReference type="AlphaFoldDB" id="A0A167DBF9"/>
<feature type="compositionally biased region" description="Polar residues" evidence="10">
    <location>
        <begin position="648"/>
        <end position="673"/>
    </location>
</feature>
<comment type="subcellular location">
    <subcellularLocation>
        <location evidence="2 9">Cytoplasm</location>
    </subcellularLocation>
    <subcellularLocation>
        <location evidence="1">Endoplasmic reticulum</location>
    </subcellularLocation>
</comment>
<dbReference type="Gene3D" id="1.25.40.10">
    <property type="entry name" value="Tetratricopeptide repeat domain"/>
    <property type="match status" value="1"/>
</dbReference>
<evidence type="ECO:0000313" key="12">
    <source>
        <dbReference type="EMBL" id="ANB12714.1"/>
    </source>
</evidence>
<comment type="function">
    <text evidence="9">Component of the signal recognition particle (SRP) complex, a ribonucleoprotein complex that mediates the cotranslational targeting of secretory and membrane proteins to the endoplasmic reticulum (ER).</text>
</comment>
<feature type="region of interest" description="Disordered" evidence="10">
    <location>
        <begin position="593"/>
        <end position="691"/>
    </location>
</feature>
<dbReference type="Pfam" id="PF08492">
    <property type="entry name" value="SRP72"/>
    <property type="match status" value="1"/>
</dbReference>
<dbReference type="GO" id="GO:0005783">
    <property type="term" value="C:endoplasmic reticulum"/>
    <property type="evidence" value="ECO:0007669"/>
    <property type="project" value="UniProtKB-SubCell"/>
</dbReference>
<protein>
    <recommendedName>
        <fullName evidence="4 9">Signal recognition particle subunit SRP72</fullName>
    </recommendedName>
</protein>
<name>A0A167DBF9_9ASCO</name>
<evidence type="ECO:0000256" key="4">
    <source>
        <dbReference type="ARBA" id="ARBA00018350"/>
    </source>
</evidence>
<dbReference type="InterPro" id="IPR026270">
    <property type="entry name" value="SRP72"/>
</dbReference>
<dbReference type="GO" id="GO:0005786">
    <property type="term" value="C:signal recognition particle, endoplasmic reticulum targeting"/>
    <property type="evidence" value="ECO:0007669"/>
    <property type="project" value="UniProtKB-UniRule"/>
</dbReference>
<keyword evidence="7 9" id="KW-0733">Signal recognition particle</keyword>
<keyword evidence="13" id="KW-1185">Reference proteome</keyword>
<evidence type="ECO:0000313" key="13">
    <source>
        <dbReference type="Proteomes" id="UP000189580"/>
    </source>
</evidence>
<proteinExistence type="inferred from homology"/>
<dbReference type="GO" id="GO:0043022">
    <property type="term" value="F:ribosome binding"/>
    <property type="evidence" value="ECO:0007669"/>
    <property type="project" value="TreeGrafter"/>
</dbReference>
<dbReference type="PANTHER" id="PTHR14094">
    <property type="entry name" value="SIGNAL RECOGNITION PARTICLE 72"/>
    <property type="match status" value="1"/>
</dbReference>
<dbReference type="OrthoDB" id="5421607at2759"/>
<dbReference type="GO" id="GO:0006614">
    <property type="term" value="P:SRP-dependent cotranslational protein targeting to membrane"/>
    <property type="evidence" value="ECO:0007669"/>
    <property type="project" value="UniProtKB-UniRule"/>
</dbReference>
<dbReference type="RefSeq" id="XP_018735191.1">
    <property type="nucleotide sequence ID" value="XM_018882954.1"/>
</dbReference>
<sequence length="691" mass="75694">MGKNQSLEDLLDQLKIHSKSEDHERVLECAGNILKQSPNDKNALHSKLVTLIKLDKFSQALKLVKDSQQLETSFPVEYAYVLYKTENFEELHEKFDSFKGDGQSGLATRAILHILAQARYRQEDLAKAEEIYKKIIKPSSVDASIGNEKSDLLVNQSAVSALQAVLGTGSSNSSVPSNKRDLSYDHLFNIATEQIGLGNFSTSLELLREAQLACKDAPYLQTPQEIAEEVAPILIQAAYVNSILGNKTEAKSILEESVNLQGLSPGLVKLIGTNNLLALRDVDEDVTIENDIDKTVTSAEALSQSVNAVKTALKSLIELEKSSTNDADINVRINSLQKSLLSHNKLILQLRSGRDITTPANHLVSKDPTKVGVKSLSLFAKLSDSEQDNTGVVSNEKSTVKKLRQLLAQSSAPLTLPISLTLAQVYINSNKLDSAAEVLESTFNNNVKPDNVHYKSPYLPGLIGSLVSIYTLQNRPKAAVDLIAESFKSWSSSSSSIETDLTLPASILAESDVHEYRSLAFDYFKNEYSLHPESASISAGLLSTGNETAVENYESILGKSSLIAIQQLTESIDVNSLNESGVAPLLKRGASSTFTEASTKRRKVTKTKRRSKLPKDYDAAKQPDPERWLPKRDRSTWKPKRKDKRNAKQSTQGGAVDNTTELGIQTPTTSVVQSKSSSAASKNKKKKKAKR</sequence>
<dbReference type="PIRSF" id="PIRSF038922">
    <property type="entry name" value="SRP72"/>
    <property type="match status" value="1"/>
</dbReference>
<dbReference type="Pfam" id="PF17004">
    <property type="entry name" value="SRP_TPR_like"/>
    <property type="match status" value="1"/>
</dbReference>
<dbReference type="Proteomes" id="UP000189580">
    <property type="component" value="Chromosome a"/>
</dbReference>
<evidence type="ECO:0000256" key="3">
    <source>
        <dbReference type="ARBA" id="ARBA00007676"/>
    </source>
</evidence>
<evidence type="ECO:0000256" key="6">
    <source>
        <dbReference type="ARBA" id="ARBA00022824"/>
    </source>
</evidence>
<feature type="compositionally biased region" description="Basic residues" evidence="10">
    <location>
        <begin position="682"/>
        <end position="691"/>
    </location>
</feature>
<evidence type="ECO:0000256" key="5">
    <source>
        <dbReference type="ARBA" id="ARBA00022490"/>
    </source>
</evidence>
<feature type="compositionally biased region" description="Basic and acidic residues" evidence="10">
    <location>
        <begin position="613"/>
        <end position="636"/>
    </location>
</feature>
<evidence type="ECO:0000256" key="8">
    <source>
        <dbReference type="ARBA" id="ARBA00023274"/>
    </source>
</evidence>
<comment type="similarity">
    <text evidence="3 9">Belongs to the SRP72 family.</text>
</comment>
<dbReference type="GeneID" id="30038074"/>
<organism evidence="12 13">
    <name type="scientific">Sugiyamaella lignohabitans</name>
    <dbReference type="NCBI Taxonomy" id="796027"/>
    <lineage>
        <taxon>Eukaryota</taxon>
        <taxon>Fungi</taxon>
        <taxon>Dikarya</taxon>
        <taxon>Ascomycota</taxon>
        <taxon>Saccharomycotina</taxon>
        <taxon>Dipodascomycetes</taxon>
        <taxon>Dipodascales</taxon>
        <taxon>Trichomonascaceae</taxon>
        <taxon>Sugiyamaella</taxon>
    </lineage>
</organism>
<evidence type="ECO:0000256" key="1">
    <source>
        <dbReference type="ARBA" id="ARBA00004240"/>
    </source>
</evidence>
<keyword evidence="5 9" id="KW-0963">Cytoplasm</keyword>
<reference evidence="12 13" key="1">
    <citation type="submission" date="2016-02" db="EMBL/GenBank/DDBJ databases">
        <title>Complete genome sequence and transcriptome regulation of the pentose utilising yeast Sugiyamaella lignohabitans.</title>
        <authorList>
            <person name="Bellasio M."/>
            <person name="Peymann A."/>
            <person name="Valli M."/>
            <person name="Sipitzky M."/>
            <person name="Graf A."/>
            <person name="Sauer M."/>
            <person name="Marx H."/>
            <person name="Mattanovich D."/>
        </authorList>
    </citation>
    <scope>NUCLEOTIDE SEQUENCE [LARGE SCALE GENOMIC DNA]</scope>
    <source>
        <strain evidence="12 13">CBS 10342</strain>
    </source>
</reference>
<keyword evidence="6" id="KW-0256">Endoplasmic reticulum</keyword>
<dbReference type="InterPro" id="IPR011990">
    <property type="entry name" value="TPR-like_helical_dom_sf"/>
</dbReference>
<feature type="domain" description="Signal recognition particle SRP72 subunit RNA-binding" evidence="11">
    <location>
        <begin position="591"/>
        <end position="639"/>
    </location>
</feature>
<evidence type="ECO:0000256" key="10">
    <source>
        <dbReference type="SAM" id="MobiDB-lite"/>
    </source>
</evidence>
<keyword evidence="8 9" id="KW-0687">Ribonucleoprotein</keyword>
<feature type="compositionally biased region" description="Basic residues" evidence="10">
    <location>
        <begin position="600"/>
        <end position="612"/>
    </location>
</feature>
<dbReference type="GO" id="GO:0008312">
    <property type="term" value="F:7S RNA binding"/>
    <property type="evidence" value="ECO:0007669"/>
    <property type="project" value="InterPro"/>
</dbReference>
<accession>A0A167DBF9</accession>
<evidence type="ECO:0000256" key="7">
    <source>
        <dbReference type="ARBA" id="ARBA00023135"/>
    </source>
</evidence>
<dbReference type="PANTHER" id="PTHR14094:SF9">
    <property type="entry name" value="SIGNAL RECOGNITION PARTICLE SUBUNIT SRP72"/>
    <property type="match status" value="1"/>
</dbReference>
<feature type="compositionally biased region" description="Basic residues" evidence="10">
    <location>
        <begin position="637"/>
        <end position="647"/>
    </location>
</feature>